<accession>A0ABS8P948</accession>
<dbReference type="Proteomes" id="UP001199469">
    <property type="component" value="Unassembled WGS sequence"/>
</dbReference>
<organism evidence="1 2">
    <name type="scientific">Actinomycetospora endophytica</name>
    <dbReference type="NCBI Taxonomy" id="2291215"/>
    <lineage>
        <taxon>Bacteria</taxon>
        <taxon>Bacillati</taxon>
        <taxon>Actinomycetota</taxon>
        <taxon>Actinomycetes</taxon>
        <taxon>Pseudonocardiales</taxon>
        <taxon>Pseudonocardiaceae</taxon>
        <taxon>Actinomycetospora</taxon>
    </lineage>
</organism>
<dbReference type="PANTHER" id="PTHR31891">
    <property type="entry name" value="FORMAMIDASE C869.04-RELATED"/>
    <property type="match status" value="1"/>
</dbReference>
<reference evidence="1 2" key="1">
    <citation type="submission" date="2021-11" db="EMBL/GenBank/DDBJ databases">
        <title>Draft genome sequence of Actinomycetospora sp. SF1 isolated from the rhizosphere soil.</title>
        <authorList>
            <person name="Duangmal K."/>
            <person name="Chantavorakit T."/>
        </authorList>
    </citation>
    <scope>NUCLEOTIDE SEQUENCE [LARGE SCALE GENOMIC DNA]</scope>
    <source>
        <strain evidence="1 2">TBRC 5722</strain>
    </source>
</reference>
<dbReference type="SUPFAM" id="SSF141130">
    <property type="entry name" value="Acetamidase/Formamidase-like"/>
    <property type="match status" value="1"/>
</dbReference>
<dbReference type="PANTHER" id="PTHR31891:SF1">
    <property type="entry name" value="FORMAMIDASE C869.04-RELATED"/>
    <property type="match status" value="1"/>
</dbReference>
<dbReference type="Pfam" id="PF03069">
    <property type="entry name" value="FmdA_AmdA"/>
    <property type="match status" value="1"/>
</dbReference>
<keyword evidence="2" id="KW-1185">Reference proteome</keyword>
<evidence type="ECO:0000313" key="2">
    <source>
        <dbReference type="Proteomes" id="UP001199469"/>
    </source>
</evidence>
<dbReference type="EMBL" id="JAJNDB010000003">
    <property type="protein sequence ID" value="MCD2194763.1"/>
    <property type="molecule type" value="Genomic_DNA"/>
</dbReference>
<proteinExistence type="predicted"/>
<comment type="caution">
    <text evidence="1">The sequence shown here is derived from an EMBL/GenBank/DDBJ whole genome shotgun (WGS) entry which is preliminary data.</text>
</comment>
<dbReference type="InterPro" id="IPR004304">
    <property type="entry name" value="FmdA_AmdA"/>
</dbReference>
<name>A0ABS8P948_9PSEU</name>
<dbReference type="RefSeq" id="WP_230735165.1">
    <property type="nucleotide sequence ID" value="NZ_JAJNDB010000003.1"/>
</dbReference>
<dbReference type="Gene3D" id="2.60.120.580">
    <property type="entry name" value="Acetamidase/Formamidase-like domains"/>
    <property type="match status" value="2"/>
</dbReference>
<protein>
    <submittedName>
        <fullName evidence="1">Acetamidase/formamidase family protein</fullName>
    </submittedName>
</protein>
<evidence type="ECO:0000313" key="1">
    <source>
        <dbReference type="EMBL" id="MCD2194763.1"/>
    </source>
</evidence>
<dbReference type="Gene3D" id="3.10.28.20">
    <property type="entry name" value="Acetamidase/Formamidase-like domains"/>
    <property type="match status" value="1"/>
</dbReference>
<gene>
    <name evidence="1" type="ORF">LQ327_15430</name>
</gene>
<sequence length="360" mass="37181">MTVAPERLAKALAAVPPLDGSGADLPSTPETVSWGWMPGAGDGPVLEVAPGSVVSVDTVSHEGILGDQGRDPVRFFGGFGVPGEAVLDDAAAIASSPLSHDPSADGPHVVTGPIAVTGARPGDVVSITVLDLVPRVPYGIVSTRHGLGALPGEVIGDDPVFSAFCLVEDGVGSIALRADDPERRARFPLSPFLGFMGVAEAERVHSVAPARHGGNIDVRLLGVGATLHLPVQVPEALVGVGDPHFAQGDGEVALTAFEAPLRASLRLDLVPADEAAARFGALSGPLGETPDLWIPIGLDPDLDEAMRDAVRGSLDLLTRCYGMDRRQAYAYLSVATDYAVSQVVDGTKGVHGSIRKADFR</sequence>